<dbReference type="KEGG" id="daer:H9K75_01065"/>
<dbReference type="InterPro" id="IPR050188">
    <property type="entry name" value="RluA_PseudoU_synthase"/>
</dbReference>
<dbReference type="GO" id="GO:0003723">
    <property type="term" value="F:RNA binding"/>
    <property type="evidence" value="ECO:0007669"/>
    <property type="project" value="InterPro"/>
</dbReference>
<organism evidence="2 3">
    <name type="scientific">Diaphorobacter aerolatus</name>
    <dbReference type="NCBI Taxonomy" id="1288495"/>
    <lineage>
        <taxon>Bacteria</taxon>
        <taxon>Pseudomonadati</taxon>
        <taxon>Pseudomonadota</taxon>
        <taxon>Betaproteobacteria</taxon>
        <taxon>Burkholderiales</taxon>
        <taxon>Comamonadaceae</taxon>
        <taxon>Diaphorobacter</taxon>
    </lineage>
</organism>
<dbReference type="Gene3D" id="3.30.2350.10">
    <property type="entry name" value="Pseudouridine synthase"/>
    <property type="match status" value="1"/>
</dbReference>
<dbReference type="PANTHER" id="PTHR21600:SF89">
    <property type="entry name" value="RIBOSOMAL LARGE SUBUNIT PSEUDOURIDINE SYNTHASE A"/>
    <property type="match status" value="1"/>
</dbReference>
<dbReference type="PANTHER" id="PTHR21600">
    <property type="entry name" value="MITOCHONDRIAL RNA PSEUDOURIDINE SYNTHASE"/>
    <property type="match status" value="1"/>
</dbReference>
<dbReference type="GO" id="GO:0000455">
    <property type="term" value="P:enzyme-directed rRNA pseudouridine synthesis"/>
    <property type="evidence" value="ECO:0007669"/>
    <property type="project" value="TreeGrafter"/>
</dbReference>
<keyword evidence="3" id="KW-1185">Reference proteome</keyword>
<name>A0A7H0GPY6_9BURK</name>
<dbReference type="InterPro" id="IPR006145">
    <property type="entry name" value="PsdUridine_synth_RsuA/RluA"/>
</dbReference>
<dbReference type="RefSeq" id="WP_187725859.1">
    <property type="nucleotide sequence ID" value="NZ_CP060783.1"/>
</dbReference>
<gene>
    <name evidence="2" type="ORF">H9K75_01065</name>
</gene>
<dbReference type="CDD" id="cd02869">
    <property type="entry name" value="PseudoU_synth_RluA_like"/>
    <property type="match status" value="1"/>
</dbReference>
<dbReference type="EMBL" id="CP060783">
    <property type="protein sequence ID" value="QNP50352.1"/>
    <property type="molecule type" value="Genomic_DNA"/>
</dbReference>
<dbReference type="Proteomes" id="UP000516028">
    <property type="component" value="Chromosome"/>
</dbReference>
<dbReference type="GO" id="GO:0140098">
    <property type="term" value="F:catalytic activity, acting on RNA"/>
    <property type="evidence" value="ECO:0007669"/>
    <property type="project" value="UniProtKB-ARBA"/>
</dbReference>
<dbReference type="InterPro" id="IPR020103">
    <property type="entry name" value="PsdUridine_synth_cat_dom_sf"/>
</dbReference>
<dbReference type="SUPFAM" id="SSF55120">
    <property type="entry name" value="Pseudouridine synthase"/>
    <property type="match status" value="1"/>
</dbReference>
<dbReference type="AlphaFoldDB" id="A0A7H0GPY6"/>
<evidence type="ECO:0000313" key="2">
    <source>
        <dbReference type="EMBL" id="QNP50352.1"/>
    </source>
</evidence>
<evidence type="ECO:0000313" key="3">
    <source>
        <dbReference type="Proteomes" id="UP000516028"/>
    </source>
</evidence>
<dbReference type="Pfam" id="PF00849">
    <property type="entry name" value="PseudoU_synth_2"/>
    <property type="match status" value="1"/>
</dbReference>
<dbReference type="GO" id="GO:0009982">
    <property type="term" value="F:pseudouridine synthase activity"/>
    <property type="evidence" value="ECO:0007669"/>
    <property type="project" value="InterPro"/>
</dbReference>
<accession>A0A7H0GPY6</accession>
<dbReference type="InterPro" id="IPR006224">
    <property type="entry name" value="PsdUridine_synth_RluA-like_CS"/>
</dbReference>
<proteinExistence type="predicted"/>
<dbReference type="PROSITE" id="PS01129">
    <property type="entry name" value="PSI_RLU"/>
    <property type="match status" value="1"/>
</dbReference>
<evidence type="ECO:0000259" key="1">
    <source>
        <dbReference type="Pfam" id="PF00849"/>
    </source>
</evidence>
<feature type="domain" description="Pseudouridine synthase RsuA/RluA-like" evidence="1">
    <location>
        <begin position="23"/>
        <end position="187"/>
    </location>
</feature>
<protein>
    <submittedName>
        <fullName evidence="2">RluA family pseudouridine synthase</fullName>
    </submittedName>
</protein>
<reference evidence="2 3" key="1">
    <citation type="submission" date="2020-08" db="EMBL/GenBank/DDBJ databases">
        <title>Genome sequence of Diaphorobacter aerolatus KACC 16536T.</title>
        <authorList>
            <person name="Hyun D.-W."/>
            <person name="Bae J.-W."/>
        </authorList>
    </citation>
    <scope>NUCLEOTIDE SEQUENCE [LARGE SCALE GENOMIC DNA]</scope>
    <source>
        <strain evidence="2 3">KACC 16536</strain>
    </source>
</reference>
<sequence length="236" mass="26282">MQLPPLPTIAHEPLIPLYEDEYLLAFDKPSGLLCVPGRGAEKQDCLSSRASAQWPDALIVHRLDMATSGIVLLARGMAMQRAMSASFAERRVNKTYEAVVAGRLIGEPGEWNVIDAPILADWPNRPKQIIDPAGKPSLTRWRAIASPDIQSLTKQDGNTPSDELEATRLELQPITGRTHQLRVHLLHLGFPILGDALYAPQFVRFSSERLMLHARVLQFTHPVSAREIFIESQVPF</sequence>